<organism evidence="5 6">
    <name type="scientific">Streptosporangium oxazolinicum</name>
    <dbReference type="NCBI Taxonomy" id="909287"/>
    <lineage>
        <taxon>Bacteria</taxon>
        <taxon>Bacillati</taxon>
        <taxon>Actinomycetota</taxon>
        <taxon>Actinomycetes</taxon>
        <taxon>Streptosporangiales</taxon>
        <taxon>Streptosporangiaceae</taxon>
        <taxon>Streptosporangium</taxon>
    </lineage>
</organism>
<evidence type="ECO:0000256" key="3">
    <source>
        <dbReference type="ARBA" id="ARBA00023002"/>
    </source>
</evidence>
<protein>
    <submittedName>
        <fullName evidence="5">PQQ-binding-like beta-propeller repeat protein</fullName>
    </submittedName>
</protein>
<dbReference type="InterPro" id="IPR002372">
    <property type="entry name" value="PQQ_rpt_dom"/>
</dbReference>
<dbReference type="SUPFAM" id="SSF50998">
    <property type="entry name" value="Quinoprotein alcohol dehydrogenase-like"/>
    <property type="match status" value="2"/>
</dbReference>
<proteinExistence type="inferred from homology"/>
<dbReference type="Proteomes" id="UP001501251">
    <property type="component" value="Unassembled WGS sequence"/>
</dbReference>
<evidence type="ECO:0000259" key="4">
    <source>
        <dbReference type="Pfam" id="PF13360"/>
    </source>
</evidence>
<dbReference type="InterPro" id="IPR018391">
    <property type="entry name" value="PQQ_b-propeller_rpt"/>
</dbReference>
<dbReference type="Gene3D" id="2.140.10.10">
    <property type="entry name" value="Quinoprotein alcohol dehydrogenase-like superfamily"/>
    <property type="match status" value="1"/>
</dbReference>
<feature type="domain" description="Pyrrolo-quinoline quinone repeat" evidence="4">
    <location>
        <begin position="322"/>
        <end position="473"/>
    </location>
</feature>
<evidence type="ECO:0000313" key="6">
    <source>
        <dbReference type="Proteomes" id="UP001501251"/>
    </source>
</evidence>
<comment type="cofactor">
    <cofactor evidence="1">
        <name>pyrroloquinoline quinone</name>
        <dbReference type="ChEBI" id="CHEBI:58442"/>
    </cofactor>
</comment>
<accession>A0ABP8BMZ0</accession>
<dbReference type="SMART" id="SM00564">
    <property type="entry name" value="PQQ"/>
    <property type="match status" value="6"/>
</dbReference>
<dbReference type="EMBL" id="BAABAQ010000025">
    <property type="protein sequence ID" value="GAA4210836.1"/>
    <property type="molecule type" value="Genomic_DNA"/>
</dbReference>
<keyword evidence="6" id="KW-1185">Reference proteome</keyword>
<dbReference type="InterPro" id="IPR015943">
    <property type="entry name" value="WD40/YVTN_repeat-like_dom_sf"/>
</dbReference>
<evidence type="ECO:0000256" key="2">
    <source>
        <dbReference type="ARBA" id="ARBA00008156"/>
    </source>
</evidence>
<comment type="caution">
    <text evidence="5">The sequence shown here is derived from an EMBL/GenBank/DDBJ whole genome shotgun (WGS) entry which is preliminary data.</text>
</comment>
<dbReference type="Pfam" id="PF13360">
    <property type="entry name" value="PQQ_2"/>
    <property type="match status" value="2"/>
</dbReference>
<dbReference type="PANTHER" id="PTHR32303">
    <property type="entry name" value="QUINOPROTEIN ALCOHOL DEHYDROGENASE (CYTOCHROME C)"/>
    <property type="match status" value="1"/>
</dbReference>
<reference evidence="6" key="1">
    <citation type="journal article" date="2019" name="Int. J. Syst. Evol. Microbiol.">
        <title>The Global Catalogue of Microorganisms (GCM) 10K type strain sequencing project: providing services to taxonomists for standard genome sequencing and annotation.</title>
        <authorList>
            <consortium name="The Broad Institute Genomics Platform"/>
            <consortium name="The Broad Institute Genome Sequencing Center for Infectious Disease"/>
            <person name="Wu L."/>
            <person name="Ma J."/>
        </authorList>
    </citation>
    <scope>NUCLEOTIDE SEQUENCE [LARGE SCALE GENOMIC DNA]</scope>
    <source>
        <strain evidence="6">JCM 17388</strain>
    </source>
</reference>
<dbReference type="PANTHER" id="PTHR32303:SF10">
    <property type="entry name" value="OUTER MEMBRANE PROTEIN ASSEMBLY FACTOR BAMB"/>
    <property type="match status" value="1"/>
</dbReference>
<feature type="domain" description="Pyrrolo-quinoline quinone repeat" evidence="4">
    <location>
        <begin position="70"/>
        <end position="277"/>
    </location>
</feature>
<keyword evidence="3" id="KW-0560">Oxidoreductase</keyword>
<name>A0ABP8BMZ0_9ACTN</name>
<comment type="similarity">
    <text evidence="2">Belongs to the bacterial PQQ dehydrogenase family.</text>
</comment>
<evidence type="ECO:0000256" key="1">
    <source>
        <dbReference type="ARBA" id="ARBA00001931"/>
    </source>
</evidence>
<sequence length="481" mass="50213">MAAAAILAAATALPASLDAMSTRQADTITGTLRLAAAENAMAQAPADWTTFGHDLANTRTAQETTLSAANIGSVRTRWNAAGAAVTGTPAIVGGIAYYSDFDGYLHARNATTGAQIWRTRLRDTMLPGSPYVSGDSVYVAGDAGFVYAVNRATGQRRWGVDIESTPNDRIWSSPVLAGNTVIVGTGSYQVFIEATPVYRGSVVGLDPATGRQKWRASVCDAPCTGVSVWSSAAVDLTARLAYIGTGQSYYTPAGPMSDALVAINIDTGRIVWSRQFTAGDSYTAYTSNPGGRDYDIGAAPNLFAINGRAVVGVGDKGGMYKVFDRLTGALIWERRVSNGTPLGGVEHTTAYASGTIYGVANTSINPGDGRSSATPNQGAVWALDAATGTLRWFREISEGGFGGVAVANGLMYFTTWEGTLRVHRISDGVAVLNRYIGLSSAPTPIERGSASGPSISGGLIYVGYGWTWDLRARGGVIALGL</sequence>
<evidence type="ECO:0000313" key="5">
    <source>
        <dbReference type="EMBL" id="GAA4210836.1"/>
    </source>
</evidence>
<dbReference type="Gene3D" id="2.130.10.10">
    <property type="entry name" value="YVTN repeat-like/Quinoprotein amine dehydrogenase"/>
    <property type="match status" value="1"/>
</dbReference>
<gene>
    <name evidence="5" type="ORF">GCM10022252_79180</name>
</gene>
<dbReference type="InterPro" id="IPR011047">
    <property type="entry name" value="Quinoprotein_ADH-like_sf"/>
</dbReference>